<gene>
    <name evidence="1" type="ORF">MRB53_000262</name>
</gene>
<keyword evidence="2" id="KW-1185">Reference proteome</keyword>
<name>A0ACC2MNL1_PERAE</name>
<evidence type="ECO:0000313" key="1">
    <source>
        <dbReference type="EMBL" id="KAJ8647239.1"/>
    </source>
</evidence>
<evidence type="ECO:0000313" key="2">
    <source>
        <dbReference type="Proteomes" id="UP001234297"/>
    </source>
</evidence>
<comment type="caution">
    <text evidence="1">The sequence shown here is derived from an EMBL/GenBank/DDBJ whole genome shotgun (WGS) entry which is preliminary data.</text>
</comment>
<protein>
    <submittedName>
        <fullName evidence="1">Uncharacterized protein</fullName>
    </submittedName>
</protein>
<reference evidence="1 2" key="1">
    <citation type="journal article" date="2022" name="Hortic Res">
        <title>A haplotype resolved chromosomal level avocado genome allows analysis of novel avocado genes.</title>
        <authorList>
            <person name="Nath O."/>
            <person name="Fletcher S.J."/>
            <person name="Hayward A."/>
            <person name="Shaw L.M."/>
            <person name="Masouleh A.K."/>
            <person name="Furtado A."/>
            <person name="Henry R.J."/>
            <person name="Mitter N."/>
        </authorList>
    </citation>
    <scope>NUCLEOTIDE SEQUENCE [LARGE SCALE GENOMIC DNA]</scope>
    <source>
        <strain evidence="2">cv. Hass</strain>
    </source>
</reference>
<sequence length="84" mass="9749">MWRGCGDYGERKQWVGESKPDSLFPLLEHNEPKKNQTSVFPSPTSFTETSYRNRSSTEEEMEEPEEEEMGRVSSNGKWFGRGKN</sequence>
<accession>A0ACC2MNL1</accession>
<proteinExistence type="predicted"/>
<organism evidence="1 2">
    <name type="scientific">Persea americana</name>
    <name type="common">Avocado</name>
    <dbReference type="NCBI Taxonomy" id="3435"/>
    <lineage>
        <taxon>Eukaryota</taxon>
        <taxon>Viridiplantae</taxon>
        <taxon>Streptophyta</taxon>
        <taxon>Embryophyta</taxon>
        <taxon>Tracheophyta</taxon>
        <taxon>Spermatophyta</taxon>
        <taxon>Magnoliopsida</taxon>
        <taxon>Magnoliidae</taxon>
        <taxon>Laurales</taxon>
        <taxon>Lauraceae</taxon>
        <taxon>Persea</taxon>
    </lineage>
</organism>
<dbReference type="EMBL" id="CM056809">
    <property type="protein sequence ID" value="KAJ8647239.1"/>
    <property type="molecule type" value="Genomic_DNA"/>
</dbReference>
<dbReference type="Proteomes" id="UP001234297">
    <property type="component" value="Chromosome 1"/>
</dbReference>